<evidence type="ECO:0000313" key="8">
    <source>
        <dbReference type="EMBL" id="TPX37618.1"/>
    </source>
</evidence>
<feature type="repeat" description="WD" evidence="5">
    <location>
        <begin position="453"/>
        <end position="492"/>
    </location>
</feature>
<name>A0A507CE42_9FUNG</name>
<evidence type="ECO:0000256" key="3">
    <source>
        <dbReference type="ARBA" id="ARBA00022737"/>
    </source>
</evidence>
<organism evidence="8 9">
    <name type="scientific">Synchytrium microbalum</name>
    <dbReference type="NCBI Taxonomy" id="1806994"/>
    <lineage>
        <taxon>Eukaryota</taxon>
        <taxon>Fungi</taxon>
        <taxon>Fungi incertae sedis</taxon>
        <taxon>Chytridiomycota</taxon>
        <taxon>Chytridiomycota incertae sedis</taxon>
        <taxon>Chytridiomycetes</taxon>
        <taxon>Synchytriales</taxon>
        <taxon>Synchytriaceae</taxon>
        <taxon>Synchytrium</taxon>
    </lineage>
</organism>
<keyword evidence="4" id="KW-0539">Nucleus</keyword>
<dbReference type="SMART" id="SM00256">
    <property type="entry name" value="FBOX"/>
    <property type="match status" value="1"/>
</dbReference>
<dbReference type="PANTHER" id="PTHR19848:SF0">
    <property type="entry name" value="NOTCHLESS PROTEIN HOMOLOG 1"/>
    <property type="match status" value="1"/>
</dbReference>
<proteinExistence type="predicted"/>
<dbReference type="PROSITE" id="PS50294">
    <property type="entry name" value="WD_REPEATS_REGION"/>
    <property type="match status" value="1"/>
</dbReference>
<feature type="region of interest" description="Disordered" evidence="6">
    <location>
        <begin position="657"/>
        <end position="890"/>
    </location>
</feature>
<dbReference type="PRINTS" id="PR00320">
    <property type="entry name" value="GPROTEINBRPT"/>
</dbReference>
<evidence type="ECO:0000256" key="4">
    <source>
        <dbReference type="ARBA" id="ARBA00023242"/>
    </source>
</evidence>
<feature type="compositionally biased region" description="Low complexity" evidence="6">
    <location>
        <begin position="717"/>
        <end position="728"/>
    </location>
</feature>
<dbReference type="Gene3D" id="1.20.1280.50">
    <property type="match status" value="1"/>
</dbReference>
<feature type="compositionally biased region" description="Acidic residues" evidence="6">
    <location>
        <begin position="746"/>
        <end position="763"/>
    </location>
</feature>
<dbReference type="SMART" id="SM00320">
    <property type="entry name" value="WD40"/>
    <property type="match status" value="4"/>
</dbReference>
<dbReference type="EMBL" id="QEAO01000002">
    <property type="protein sequence ID" value="TPX37618.1"/>
    <property type="molecule type" value="Genomic_DNA"/>
</dbReference>
<feature type="compositionally biased region" description="Basic and acidic residues" evidence="6">
    <location>
        <begin position="872"/>
        <end position="881"/>
    </location>
</feature>
<feature type="compositionally biased region" description="Polar residues" evidence="6">
    <location>
        <begin position="853"/>
        <end position="869"/>
    </location>
</feature>
<evidence type="ECO:0000313" key="9">
    <source>
        <dbReference type="Proteomes" id="UP000319731"/>
    </source>
</evidence>
<dbReference type="PROSITE" id="PS50181">
    <property type="entry name" value="FBOX"/>
    <property type="match status" value="1"/>
</dbReference>
<comment type="subcellular location">
    <subcellularLocation>
        <location evidence="1">Nucleus</location>
        <location evidence="1">Nucleolus</location>
    </subcellularLocation>
</comment>
<dbReference type="Gene3D" id="2.130.10.10">
    <property type="entry name" value="YVTN repeat-like/Quinoprotein amine dehydrogenase"/>
    <property type="match status" value="2"/>
</dbReference>
<feature type="domain" description="F-box" evidence="7">
    <location>
        <begin position="34"/>
        <end position="80"/>
    </location>
</feature>
<feature type="region of interest" description="Disordered" evidence="6">
    <location>
        <begin position="547"/>
        <end position="582"/>
    </location>
</feature>
<comment type="caution">
    <text evidence="8">The sequence shown here is derived from an EMBL/GenBank/DDBJ whole genome shotgun (WGS) entry which is preliminary data.</text>
</comment>
<dbReference type="InterPro" id="IPR001680">
    <property type="entry name" value="WD40_rpt"/>
</dbReference>
<dbReference type="GO" id="GO:0005730">
    <property type="term" value="C:nucleolus"/>
    <property type="evidence" value="ECO:0007669"/>
    <property type="project" value="UniProtKB-SubCell"/>
</dbReference>
<dbReference type="SUPFAM" id="SSF81383">
    <property type="entry name" value="F-box domain"/>
    <property type="match status" value="1"/>
</dbReference>
<dbReference type="InterPro" id="IPR015943">
    <property type="entry name" value="WD40/YVTN_repeat-like_dom_sf"/>
</dbReference>
<evidence type="ECO:0000256" key="5">
    <source>
        <dbReference type="PROSITE-ProRule" id="PRU00221"/>
    </source>
</evidence>
<feature type="compositionally biased region" description="Polar residues" evidence="6">
    <location>
        <begin position="823"/>
        <end position="841"/>
    </location>
</feature>
<feature type="compositionally biased region" description="Basic residues" evidence="6">
    <location>
        <begin position="549"/>
        <end position="561"/>
    </location>
</feature>
<keyword evidence="3" id="KW-0677">Repeat</keyword>
<feature type="repeat" description="WD" evidence="5">
    <location>
        <begin position="216"/>
        <end position="258"/>
    </location>
</feature>
<dbReference type="PANTHER" id="PTHR19848">
    <property type="entry name" value="WD40 REPEAT PROTEIN"/>
    <property type="match status" value="1"/>
</dbReference>
<dbReference type="InterPro" id="IPR036047">
    <property type="entry name" value="F-box-like_dom_sf"/>
</dbReference>
<keyword evidence="9" id="KW-1185">Reference proteome</keyword>
<accession>A0A507CE42</accession>
<dbReference type="Pfam" id="PF00400">
    <property type="entry name" value="WD40"/>
    <property type="match status" value="2"/>
</dbReference>
<dbReference type="Proteomes" id="UP000319731">
    <property type="component" value="Unassembled WGS sequence"/>
</dbReference>
<protein>
    <recommendedName>
        <fullName evidence="7">F-box domain-containing protein</fullName>
    </recommendedName>
</protein>
<evidence type="ECO:0000256" key="1">
    <source>
        <dbReference type="ARBA" id="ARBA00004604"/>
    </source>
</evidence>
<dbReference type="GeneID" id="42001980"/>
<dbReference type="AlphaFoldDB" id="A0A507CE42"/>
<evidence type="ECO:0000256" key="2">
    <source>
        <dbReference type="ARBA" id="ARBA00022574"/>
    </source>
</evidence>
<dbReference type="RefSeq" id="XP_031027529.1">
    <property type="nucleotide sequence ID" value="XM_031166683.1"/>
</dbReference>
<dbReference type="InterPro" id="IPR036322">
    <property type="entry name" value="WD40_repeat_dom_sf"/>
</dbReference>
<evidence type="ECO:0000256" key="6">
    <source>
        <dbReference type="SAM" id="MobiDB-lite"/>
    </source>
</evidence>
<dbReference type="STRING" id="1806994.A0A507CE42"/>
<feature type="compositionally biased region" description="Polar residues" evidence="6">
    <location>
        <begin position="764"/>
        <end position="778"/>
    </location>
</feature>
<sequence>MRATRPTSGGSKKGKGPLVDMASPFLTFPASASDKSIFSLPDELLIHCLANLEPHDLEKASLACKKWNQIIADESCWRCALETYFGSLPIRRVSQSSWKKEYLKRSRFLRCLSWDWRGRHVVQFEPRVGVIDAIHVDFEEGRMLAASLDKGMISSCNPSTGKVERSITCSGDPLTPVPVSCIKLDKFRIAVGYTTGHVGIVTNFRDRSEATIRIFRDNHNGPATELAWVPTLVTGIVSGGVDGNVRVWDVPTNKCIRLLNGNTSKITALACDARNYVIAGTESGSIIVWDLEISSFISKSLSSAGILNGLDSESAPVESLAPARIITMPQSDSTLPIPQAPIVSMVYDPPTSTAIIGCKLSQSEWAIRRIHVGTGAITGVFVQGHVVEPTCLVWDRPELGVGDRKTSIMVSGDIGGTICIWAVTDAIESKSSATPSSNPYSEMTRFKPTHVISNVHQLGVLSLHLDPFKIISGGADGGAKVWDVLTGRCIRTCTGREGGRGAVVVAAGPANAGKGVRAVYGGPFQIITAFGPHIRTWDFAPVDQAMHAMKSKPKQKSRRYAPARSNNNSNSNTTPSKRVMSPRALQLDWEDIKDIEREREYARSVSERRERNLHRVNGGGTDMTEDELVSYAMLLSVEEAERDALRRSAQQTPLIGPEILGPERTRTPASPPMPFIMSPDLTPSQELGGTPTPSGGGGVSIPDLGLPPPFPPRDNTSMSRSVSSRGSSFNHLSSSYGGRHNNNNNEWDEDDEAVEEDEEDDDYPTSQHGSYGSLTNRQHMIPSSVRSNERTFDDWPELEASPGKKIVFGSGGGGIGTAGSNSRMSFTPASPANMSRSTSYGNERETAWLQRSPHLTPSGGSRQQHSSVNVKKRSEEEELQHALELSLLDS</sequence>
<dbReference type="GO" id="GO:0000027">
    <property type="term" value="P:ribosomal large subunit assembly"/>
    <property type="evidence" value="ECO:0007669"/>
    <property type="project" value="TreeGrafter"/>
</dbReference>
<feature type="repeat" description="WD" evidence="5">
    <location>
        <begin position="259"/>
        <end position="299"/>
    </location>
</feature>
<dbReference type="InterPro" id="IPR001810">
    <property type="entry name" value="F-box_dom"/>
</dbReference>
<dbReference type="InterPro" id="IPR019775">
    <property type="entry name" value="WD40_repeat_CS"/>
</dbReference>
<dbReference type="SUPFAM" id="SSF50978">
    <property type="entry name" value="WD40 repeat-like"/>
    <property type="match status" value="1"/>
</dbReference>
<dbReference type="OrthoDB" id="2095648at2759"/>
<dbReference type="PROSITE" id="PS00678">
    <property type="entry name" value="WD_REPEATS_1"/>
    <property type="match status" value="2"/>
</dbReference>
<gene>
    <name evidence="8" type="ORF">SmJEL517_g00754</name>
</gene>
<evidence type="ECO:0000259" key="7">
    <source>
        <dbReference type="PROSITE" id="PS50181"/>
    </source>
</evidence>
<dbReference type="InterPro" id="IPR020472">
    <property type="entry name" value="WD40_PAC1"/>
</dbReference>
<dbReference type="Pfam" id="PF12937">
    <property type="entry name" value="F-box-like"/>
    <property type="match status" value="1"/>
</dbReference>
<reference evidence="8 9" key="1">
    <citation type="journal article" date="2019" name="Sci. Rep.">
        <title>Comparative genomics of chytrid fungi reveal insights into the obligate biotrophic and pathogenic lifestyle of Synchytrium endobioticum.</title>
        <authorList>
            <person name="van de Vossenberg B.T.L.H."/>
            <person name="Warris S."/>
            <person name="Nguyen H.D.T."/>
            <person name="van Gent-Pelzer M.P.E."/>
            <person name="Joly D.L."/>
            <person name="van de Geest H.C."/>
            <person name="Bonants P.J.M."/>
            <person name="Smith D.S."/>
            <person name="Levesque C.A."/>
            <person name="van der Lee T.A.J."/>
        </authorList>
    </citation>
    <scope>NUCLEOTIDE SEQUENCE [LARGE SCALE GENOMIC DNA]</scope>
    <source>
        <strain evidence="8 9">JEL517</strain>
    </source>
</reference>
<dbReference type="PROSITE" id="PS50082">
    <property type="entry name" value="WD_REPEATS_2"/>
    <property type="match status" value="3"/>
</dbReference>
<keyword evidence="2 5" id="KW-0853">WD repeat</keyword>
<dbReference type="CDD" id="cd09917">
    <property type="entry name" value="F-box_SF"/>
    <property type="match status" value="1"/>
</dbReference>